<gene>
    <name evidence="1" type="ORF">DILT_LOCUS18197</name>
</gene>
<accession>A0A3P7NW06</accession>
<proteinExistence type="predicted"/>
<keyword evidence="2" id="KW-1185">Reference proteome</keyword>
<dbReference type="Proteomes" id="UP000281553">
    <property type="component" value="Unassembled WGS sequence"/>
</dbReference>
<evidence type="ECO:0000313" key="2">
    <source>
        <dbReference type="Proteomes" id="UP000281553"/>
    </source>
</evidence>
<evidence type="ECO:0000313" key="1">
    <source>
        <dbReference type="EMBL" id="VDN40288.1"/>
    </source>
</evidence>
<dbReference type="AlphaFoldDB" id="A0A3P7NW06"/>
<reference evidence="1 2" key="1">
    <citation type="submission" date="2018-11" db="EMBL/GenBank/DDBJ databases">
        <authorList>
            <consortium name="Pathogen Informatics"/>
        </authorList>
    </citation>
    <scope>NUCLEOTIDE SEQUENCE [LARGE SCALE GENOMIC DNA]</scope>
</reference>
<organism evidence="1 2">
    <name type="scientific">Dibothriocephalus latus</name>
    <name type="common">Fish tapeworm</name>
    <name type="synonym">Diphyllobothrium latum</name>
    <dbReference type="NCBI Taxonomy" id="60516"/>
    <lineage>
        <taxon>Eukaryota</taxon>
        <taxon>Metazoa</taxon>
        <taxon>Spiralia</taxon>
        <taxon>Lophotrochozoa</taxon>
        <taxon>Platyhelminthes</taxon>
        <taxon>Cestoda</taxon>
        <taxon>Eucestoda</taxon>
        <taxon>Diphyllobothriidea</taxon>
        <taxon>Diphyllobothriidae</taxon>
        <taxon>Dibothriocephalus</taxon>
    </lineage>
</organism>
<sequence length="79" mass="8805">MSRLAERAWWLYFLGDSINCELFEEATRRKPRAVFSEDSRGTGCARLDLVTWDSAILGWDSQTGVDCIPEGGLLLAALP</sequence>
<dbReference type="EMBL" id="UYRU01098190">
    <property type="protein sequence ID" value="VDN40288.1"/>
    <property type="molecule type" value="Genomic_DNA"/>
</dbReference>
<name>A0A3P7NW06_DIBLA</name>
<protein>
    <submittedName>
        <fullName evidence="1">Uncharacterized protein</fullName>
    </submittedName>
</protein>